<keyword evidence="4" id="KW-1185">Reference proteome</keyword>
<evidence type="ECO:0000313" key="2">
    <source>
        <dbReference type="EMBL" id="USS00667.1"/>
    </source>
</evidence>
<evidence type="ECO:0000313" key="1">
    <source>
        <dbReference type="EMBL" id="AYE34089.1"/>
    </source>
</evidence>
<name>A0A9N7JL64_CLOSE</name>
<dbReference type="EMBL" id="CP099799">
    <property type="protein sequence ID" value="USS00667.1"/>
    <property type="molecule type" value="Genomic_DNA"/>
</dbReference>
<reference evidence="1 3" key="1">
    <citation type="submission" date="2017-09" db="EMBL/GenBank/DDBJ databases">
        <authorList>
            <person name="Thomas P."/>
            <person name="Seyboldt C."/>
        </authorList>
    </citation>
    <scope>NUCLEOTIDE SEQUENCE [LARGE SCALE GENOMIC DNA]</scope>
    <source>
        <strain evidence="1 3">DSM 7534</strain>
    </source>
</reference>
<evidence type="ECO:0000313" key="4">
    <source>
        <dbReference type="Proteomes" id="UP001055437"/>
    </source>
</evidence>
<dbReference type="GeneID" id="303560261"/>
<evidence type="ECO:0000313" key="3">
    <source>
        <dbReference type="Proteomes" id="UP000280586"/>
    </source>
</evidence>
<dbReference type="Proteomes" id="UP001055437">
    <property type="component" value="Chromosome"/>
</dbReference>
<dbReference type="AlphaFoldDB" id="A0A9N7JL64"/>
<gene>
    <name evidence="1" type="ORF">CP523_06190</name>
    <name evidence="2" type="ORF">NH397_14475</name>
</gene>
<reference evidence="2" key="2">
    <citation type="submission" date="2022-06" db="EMBL/GenBank/DDBJ databases">
        <authorList>
            <person name="Holder M.E."/>
            <person name="Ajami N.J."/>
            <person name="Petrosino J.F."/>
        </authorList>
    </citation>
    <scope>NUCLEOTIDE SEQUENCE</scope>
    <source>
        <strain evidence="2">RMA 8861</strain>
    </source>
</reference>
<protein>
    <submittedName>
        <fullName evidence="1">Uncharacterized protein</fullName>
    </submittedName>
</protein>
<accession>A0A9N7JL64</accession>
<organism evidence="1 3">
    <name type="scientific">Clostridium septicum</name>
    <dbReference type="NCBI Taxonomy" id="1504"/>
    <lineage>
        <taxon>Bacteria</taxon>
        <taxon>Bacillati</taxon>
        <taxon>Bacillota</taxon>
        <taxon>Clostridia</taxon>
        <taxon>Eubacteriales</taxon>
        <taxon>Clostridiaceae</taxon>
        <taxon>Clostridium</taxon>
    </lineage>
</organism>
<dbReference type="RefSeq" id="WP_120140693.1">
    <property type="nucleotide sequence ID" value="NZ_CP023671.1"/>
</dbReference>
<sequence length="67" mass="8009">MVNSSVEPEINSEVKPLNILNENTFESNYDYEFINFLNEFHRFINSSYYELVPSVQYNTSNLFFNEI</sequence>
<dbReference type="KEGG" id="csep:CP523_06190"/>
<proteinExistence type="predicted"/>
<dbReference type="Proteomes" id="UP000280586">
    <property type="component" value="Chromosome"/>
</dbReference>
<dbReference type="EMBL" id="CP023671">
    <property type="protein sequence ID" value="AYE34089.1"/>
    <property type="molecule type" value="Genomic_DNA"/>
</dbReference>